<evidence type="ECO:0000256" key="1">
    <source>
        <dbReference type="ARBA" id="ARBA00023015"/>
    </source>
</evidence>
<reference evidence="5 6" key="1">
    <citation type="submission" date="2019-04" db="EMBL/GenBank/DDBJ databases">
        <title>Niastella caeni sp. nov., isolated from activated sludge.</title>
        <authorList>
            <person name="Sheng M."/>
        </authorList>
    </citation>
    <scope>NUCLEOTIDE SEQUENCE [LARGE SCALE GENOMIC DNA]</scope>
    <source>
        <strain evidence="5 6">HX-2-15</strain>
    </source>
</reference>
<dbReference type="PRINTS" id="PR00032">
    <property type="entry name" value="HTHARAC"/>
</dbReference>
<dbReference type="PROSITE" id="PS01124">
    <property type="entry name" value="HTH_ARAC_FAMILY_2"/>
    <property type="match status" value="1"/>
</dbReference>
<evidence type="ECO:0000259" key="4">
    <source>
        <dbReference type="PROSITE" id="PS01124"/>
    </source>
</evidence>
<dbReference type="InterPro" id="IPR009057">
    <property type="entry name" value="Homeodomain-like_sf"/>
</dbReference>
<dbReference type="Pfam" id="PF20240">
    <property type="entry name" value="DUF6597"/>
    <property type="match status" value="1"/>
</dbReference>
<comment type="caution">
    <text evidence="5">The sequence shown here is derived from an EMBL/GenBank/DDBJ whole genome shotgun (WGS) entry which is preliminary data.</text>
</comment>
<dbReference type="SMART" id="SM00342">
    <property type="entry name" value="HTH_ARAC"/>
    <property type="match status" value="1"/>
</dbReference>
<dbReference type="InterPro" id="IPR020449">
    <property type="entry name" value="Tscrpt_reg_AraC-type_HTH"/>
</dbReference>
<name>A0A4S8HDT9_9BACT</name>
<evidence type="ECO:0000256" key="3">
    <source>
        <dbReference type="ARBA" id="ARBA00023163"/>
    </source>
</evidence>
<dbReference type="Gene3D" id="1.10.10.60">
    <property type="entry name" value="Homeodomain-like"/>
    <property type="match status" value="1"/>
</dbReference>
<dbReference type="Proteomes" id="UP000306918">
    <property type="component" value="Unassembled WGS sequence"/>
</dbReference>
<protein>
    <submittedName>
        <fullName evidence="5">Helix-turn-helix transcriptional regulator</fullName>
    </submittedName>
</protein>
<dbReference type="PANTHER" id="PTHR46796:SF13">
    <property type="entry name" value="HTH-TYPE TRANSCRIPTIONAL ACTIVATOR RHAS"/>
    <property type="match status" value="1"/>
</dbReference>
<dbReference type="SUPFAM" id="SSF46689">
    <property type="entry name" value="Homeodomain-like"/>
    <property type="match status" value="1"/>
</dbReference>
<dbReference type="AlphaFoldDB" id="A0A4S8HDT9"/>
<dbReference type="PANTHER" id="PTHR46796">
    <property type="entry name" value="HTH-TYPE TRANSCRIPTIONAL ACTIVATOR RHAS-RELATED"/>
    <property type="match status" value="1"/>
</dbReference>
<keyword evidence="2" id="KW-0238">DNA-binding</keyword>
<proteinExistence type="predicted"/>
<dbReference type="RefSeq" id="WP_136580223.1">
    <property type="nucleotide sequence ID" value="NZ_STFF01000010.1"/>
</dbReference>
<dbReference type="GO" id="GO:0003700">
    <property type="term" value="F:DNA-binding transcription factor activity"/>
    <property type="evidence" value="ECO:0007669"/>
    <property type="project" value="InterPro"/>
</dbReference>
<keyword evidence="3" id="KW-0804">Transcription</keyword>
<keyword evidence="6" id="KW-1185">Reference proteome</keyword>
<dbReference type="GO" id="GO:0043565">
    <property type="term" value="F:sequence-specific DNA binding"/>
    <property type="evidence" value="ECO:0007669"/>
    <property type="project" value="InterPro"/>
</dbReference>
<feature type="domain" description="HTH araC/xylS-type" evidence="4">
    <location>
        <begin position="159"/>
        <end position="260"/>
    </location>
</feature>
<evidence type="ECO:0000313" key="6">
    <source>
        <dbReference type="Proteomes" id="UP000306918"/>
    </source>
</evidence>
<dbReference type="InterPro" id="IPR050204">
    <property type="entry name" value="AraC_XylS_family_regulators"/>
</dbReference>
<sequence>MTYQEFKPGKALQPYVKCYYVYESASPAAFEDLVFPCACMEIIFNLGSGSWQTRAGDEFVTTPAIELWGQVLRPLAVRSVGRNTMLGVRLYPHAAASILNDKVNLFNHQVSNFGDVMGSTVRSLHDQLQEARSWTKRLALVEAFLLQQLSLATKRLNKVAVVSELMQELRQQDIFDTMETLATRNGISARYMQQLFVQYTGLTPKLYSQINRFQNSLQLIKAGNDSLTSIAYECGYSDQSHFIREFKSFTGLTPSVYSIENFPVAMAADQSDKHASTATAAALL</sequence>
<accession>A0A4S8HDT9</accession>
<keyword evidence="1" id="KW-0805">Transcription regulation</keyword>
<evidence type="ECO:0000313" key="5">
    <source>
        <dbReference type="EMBL" id="THU33033.1"/>
    </source>
</evidence>
<dbReference type="InterPro" id="IPR046532">
    <property type="entry name" value="DUF6597"/>
</dbReference>
<gene>
    <name evidence="5" type="ORF">FAM09_26695</name>
</gene>
<dbReference type="EMBL" id="STFF01000010">
    <property type="protein sequence ID" value="THU33033.1"/>
    <property type="molecule type" value="Genomic_DNA"/>
</dbReference>
<evidence type="ECO:0000256" key="2">
    <source>
        <dbReference type="ARBA" id="ARBA00023125"/>
    </source>
</evidence>
<dbReference type="InterPro" id="IPR018060">
    <property type="entry name" value="HTH_AraC"/>
</dbReference>
<dbReference type="Pfam" id="PF12833">
    <property type="entry name" value="HTH_18"/>
    <property type="match status" value="1"/>
</dbReference>
<organism evidence="5 6">
    <name type="scientific">Niastella caeni</name>
    <dbReference type="NCBI Taxonomy" id="2569763"/>
    <lineage>
        <taxon>Bacteria</taxon>
        <taxon>Pseudomonadati</taxon>
        <taxon>Bacteroidota</taxon>
        <taxon>Chitinophagia</taxon>
        <taxon>Chitinophagales</taxon>
        <taxon>Chitinophagaceae</taxon>
        <taxon>Niastella</taxon>
    </lineage>
</organism>
<dbReference type="OrthoDB" id="655946at2"/>